<accession>A0A4P6UNR4</accession>
<feature type="signal peptide" evidence="1">
    <location>
        <begin position="1"/>
        <end position="26"/>
    </location>
</feature>
<dbReference type="EMBL" id="CP031395">
    <property type="protein sequence ID" value="QBK05251.1"/>
    <property type="molecule type" value="Genomic_DNA"/>
</dbReference>
<keyword evidence="1" id="KW-0732">Signal</keyword>
<dbReference type="RefSeq" id="WP_131280181.1">
    <property type="nucleotide sequence ID" value="NZ_CP031395.1"/>
</dbReference>
<organism evidence="2 3">
    <name type="scientific">Hylemonella gracilis</name>
    <dbReference type="NCBI Taxonomy" id="80880"/>
    <lineage>
        <taxon>Bacteria</taxon>
        <taxon>Pseudomonadati</taxon>
        <taxon>Pseudomonadota</taxon>
        <taxon>Betaproteobacteria</taxon>
        <taxon>Burkholderiales</taxon>
        <taxon>Comamonadaceae</taxon>
        <taxon>Hylemonella</taxon>
    </lineage>
</organism>
<feature type="chain" id="PRO_5020518212" evidence="1">
    <location>
        <begin position="27"/>
        <end position="151"/>
    </location>
</feature>
<dbReference type="OrthoDB" id="8161726at2"/>
<evidence type="ECO:0000256" key="1">
    <source>
        <dbReference type="SAM" id="SignalP"/>
    </source>
</evidence>
<proteinExistence type="predicted"/>
<evidence type="ECO:0000313" key="3">
    <source>
        <dbReference type="Proteomes" id="UP000292939"/>
    </source>
</evidence>
<evidence type="ECO:0000313" key="2">
    <source>
        <dbReference type="EMBL" id="QBK05251.1"/>
    </source>
</evidence>
<gene>
    <name evidence="2" type="ORF">DW355_11240</name>
</gene>
<dbReference type="AlphaFoldDB" id="A0A4P6UNR4"/>
<dbReference type="Proteomes" id="UP000292939">
    <property type="component" value="Chromosome"/>
</dbReference>
<name>A0A4P6UNR4_9BURK</name>
<dbReference type="KEGG" id="hgr:DW355_11240"/>
<sequence length="151" mass="16447">MRLHRAPLFLSTLAAVTLFAASSAHADDKILHIPLKDVIDMPEAKGKLDGTVTFYLAGQTTPKVLSKSNDDVSNKRTNAVGKDEIFACKWAALSALIALQDKAKTLDANGVMNIVSYFKKETYSDPVNFECRKGALMAAVTLKGNYVKLEQ</sequence>
<protein>
    <submittedName>
        <fullName evidence="2">Excinuclease ATPase subunit</fullName>
    </submittedName>
</protein>
<reference evidence="2 3" key="1">
    <citation type="submission" date="2018-07" db="EMBL/GenBank/DDBJ databases">
        <title>Exploring interactions and the metabolic potential of the ultra-small soil bacteria Hylemonella gracilis.</title>
        <authorList>
            <person name="Tyc O."/>
            <person name="Kulkarni P."/>
            <person name="Gawehns F."/>
            <person name="Hundscheid M."/>
            <person name="Zweers H."/>
            <person name="Garbeva P."/>
        </authorList>
    </citation>
    <scope>NUCLEOTIDE SEQUENCE [LARGE SCALE GENOMIC DNA]</scope>
    <source>
        <strain evidence="2 3">NS1</strain>
    </source>
</reference>